<evidence type="ECO:0000313" key="3">
    <source>
        <dbReference type="Proteomes" id="UP000053593"/>
    </source>
</evidence>
<organism evidence="2 3">
    <name type="scientific">Collybiopsis luxurians FD-317 M1</name>
    <dbReference type="NCBI Taxonomy" id="944289"/>
    <lineage>
        <taxon>Eukaryota</taxon>
        <taxon>Fungi</taxon>
        <taxon>Dikarya</taxon>
        <taxon>Basidiomycota</taxon>
        <taxon>Agaricomycotina</taxon>
        <taxon>Agaricomycetes</taxon>
        <taxon>Agaricomycetidae</taxon>
        <taxon>Agaricales</taxon>
        <taxon>Marasmiineae</taxon>
        <taxon>Omphalotaceae</taxon>
        <taxon>Collybiopsis</taxon>
        <taxon>Collybiopsis luxurians</taxon>
    </lineage>
</organism>
<dbReference type="AlphaFoldDB" id="A0A0D0CJV4"/>
<keyword evidence="3" id="KW-1185">Reference proteome</keyword>
<dbReference type="OrthoDB" id="2927810at2759"/>
<protein>
    <submittedName>
        <fullName evidence="2">Uncharacterized protein</fullName>
    </submittedName>
</protein>
<accession>A0A0D0CJV4</accession>
<dbReference type="Proteomes" id="UP000053593">
    <property type="component" value="Unassembled WGS sequence"/>
</dbReference>
<name>A0A0D0CJV4_9AGAR</name>
<feature type="compositionally biased region" description="Basic and acidic residues" evidence="1">
    <location>
        <begin position="155"/>
        <end position="165"/>
    </location>
</feature>
<proteinExistence type="predicted"/>
<feature type="region of interest" description="Disordered" evidence="1">
    <location>
        <begin position="147"/>
        <end position="171"/>
    </location>
</feature>
<sequence>MSPAKSIEFLPTSFRQRPPVKQVGEEDGRNAYLWYITEDEYLRLNKLFRRDFQETGMGGTIVIGEPVPCRGCGKYSEFIDWAWTALHREVHSREFMFKALAESRQGMEVKHDVYCSECGVLTTSRSKDNSEGGAADIYQAGALDRSTYTSSHGAQGEKQKPERRQKLPGSKPVTWGQWWLNNDGKCLVAKYGDKVGGETLVN</sequence>
<gene>
    <name evidence="2" type="ORF">GYMLUDRAFT_86137</name>
</gene>
<dbReference type="EMBL" id="KN834783">
    <property type="protein sequence ID" value="KIK58707.1"/>
    <property type="molecule type" value="Genomic_DNA"/>
</dbReference>
<evidence type="ECO:0000313" key="2">
    <source>
        <dbReference type="EMBL" id="KIK58707.1"/>
    </source>
</evidence>
<reference evidence="2 3" key="1">
    <citation type="submission" date="2014-04" db="EMBL/GenBank/DDBJ databases">
        <title>Evolutionary Origins and Diversification of the Mycorrhizal Mutualists.</title>
        <authorList>
            <consortium name="DOE Joint Genome Institute"/>
            <consortium name="Mycorrhizal Genomics Consortium"/>
            <person name="Kohler A."/>
            <person name="Kuo A."/>
            <person name="Nagy L.G."/>
            <person name="Floudas D."/>
            <person name="Copeland A."/>
            <person name="Barry K.W."/>
            <person name="Cichocki N."/>
            <person name="Veneault-Fourrey C."/>
            <person name="LaButti K."/>
            <person name="Lindquist E.A."/>
            <person name="Lipzen A."/>
            <person name="Lundell T."/>
            <person name="Morin E."/>
            <person name="Murat C."/>
            <person name="Riley R."/>
            <person name="Ohm R."/>
            <person name="Sun H."/>
            <person name="Tunlid A."/>
            <person name="Henrissat B."/>
            <person name="Grigoriev I.V."/>
            <person name="Hibbett D.S."/>
            <person name="Martin F."/>
        </authorList>
    </citation>
    <scope>NUCLEOTIDE SEQUENCE [LARGE SCALE GENOMIC DNA]</scope>
    <source>
        <strain evidence="2 3">FD-317 M1</strain>
    </source>
</reference>
<dbReference type="HOGENOM" id="CLU_117279_0_0_1"/>
<evidence type="ECO:0000256" key="1">
    <source>
        <dbReference type="SAM" id="MobiDB-lite"/>
    </source>
</evidence>